<feature type="transmembrane region" description="Helical" evidence="7">
    <location>
        <begin position="114"/>
        <end position="138"/>
    </location>
</feature>
<dbReference type="Pfam" id="PF01529">
    <property type="entry name" value="DHHC"/>
    <property type="match status" value="1"/>
</dbReference>
<accession>A0AAD1XV76</accession>
<dbReference type="Proteomes" id="UP001295684">
    <property type="component" value="Unassembled WGS sequence"/>
</dbReference>
<evidence type="ECO:0000256" key="6">
    <source>
        <dbReference type="ARBA" id="ARBA00023315"/>
    </source>
</evidence>
<dbReference type="InterPro" id="IPR001594">
    <property type="entry name" value="Palmitoyltrfase_DHHC"/>
</dbReference>
<feature type="domain" description="Palmitoyltransferase DHHC" evidence="8">
    <location>
        <begin position="154"/>
        <end position="223"/>
    </location>
</feature>
<reference evidence="9" key="1">
    <citation type="submission" date="2023-07" db="EMBL/GenBank/DDBJ databases">
        <authorList>
            <consortium name="AG Swart"/>
            <person name="Singh M."/>
            <person name="Singh A."/>
            <person name="Seah K."/>
            <person name="Emmerich C."/>
        </authorList>
    </citation>
    <scope>NUCLEOTIDE SEQUENCE</scope>
    <source>
        <strain evidence="9">DP1</strain>
    </source>
</reference>
<dbReference type="EMBL" id="CAMPGE010021443">
    <property type="protein sequence ID" value="CAI2379587.1"/>
    <property type="molecule type" value="Genomic_DNA"/>
</dbReference>
<keyword evidence="3 7" id="KW-0812">Transmembrane</keyword>
<evidence type="ECO:0000256" key="3">
    <source>
        <dbReference type="ARBA" id="ARBA00022692"/>
    </source>
</evidence>
<organism evidence="9 10">
    <name type="scientific">Euplotes crassus</name>
    <dbReference type="NCBI Taxonomy" id="5936"/>
    <lineage>
        <taxon>Eukaryota</taxon>
        <taxon>Sar</taxon>
        <taxon>Alveolata</taxon>
        <taxon>Ciliophora</taxon>
        <taxon>Intramacronucleata</taxon>
        <taxon>Spirotrichea</taxon>
        <taxon>Hypotrichia</taxon>
        <taxon>Euplotida</taxon>
        <taxon>Euplotidae</taxon>
        <taxon>Moneuplotes</taxon>
    </lineage>
</organism>
<comment type="similarity">
    <text evidence="7">Belongs to the DHHC palmitoyltransferase family.</text>
</comment>
<evidence type="ECO:0000259" key="8">
    <source>
        <dbReference type="Pfam" id="PF01529"/>
    </source>
</evidence>
<comment type="caution">
    <text evidence="9">The sequence shown here is derived from an EMBL/GenBank/DDBJ whole genome shotgun (WGS) entry which is preliminary data.</text>
</comment>
<evidence type="ECO:0000256" key="4">
    <source>
        <dbReference type="ARBA" id="ARBA00022989"/>
    </source>
</evidence>
<sequence>MEGASKSRAIRKASLEFNSKNYTKFESSPDVEDSNQGELEIDASLKNEIYLEKQPKGTFRIVKMGNCYATAFNKNGDPWITLGPNYVFTLILYLFLTGLSVVLMAIISQAKKEFWFFKIIAIVLIFLAFLSLSLTVFINPGHPSKSNEKYQIPHDQVCRYCNVPKSKSRRIYHCDICNLCVEDYDHHCPWMGKCIGGGNIIQFYLFLFSLCFVLFATFLSSSLILKPRKNKVKDD</sequence>
<dbReference type="EC" id="2.3.1.225" evidence="7"/>
<evidence type="ECO:0000256" key="1">
    <source>
        <dbReference type="ARBA" id="ARBA00004141"/>
    </source>
</evidence>
<evidence type="ECO:0000256" key="2">
    <source>
        <dbReference type="ARBA" id="ARBA00022679"/>
    </source>
</evidence>
<comment type="subcellular location">
    <subcellularLocation>
        <location evidence="1">Membrane</location>
        <topology evidence="1">Multi-pass membrane protein</topology>
    </subcellularLocation>
</comment>
<evidence type="ECO:0000313" key="10">
    <source>
        <dbReference type="Proteomes" id="UP001295684"/>
    </source>
</evidence>
<dbReference type="PANTHER" id="PTHR12246">
    <property type="entry name" value="PALMITOYLTRANSFERASE ZDHHC16"/>
    <property type="match status" value="1"/>
</dbReference>
<evidence type="ECO:0000256" key="7">
    <source>
        <dbReference type="RuleBase" id="RU079119"/>
    </source>
</evidence>
<dbReference type="InterPro" id="IPR039859">
    <property type="entry name" value="PFA4/ZDH16/20/ERF2-like"/>
</dbReference>
<evidence type="ECO:0000313" key="9">
    <source>
        <dbReference type="EMBL" id="CAI2379587.1"/>
    </source>
</evidence>
<keyword evidence="4 7" id="KW-1133">Transmembrane helix</keyword>
<protein>
    <recommendedName>
        <fullName evidence="7">Palmitoyltransferase</fullName>
        <ecNumber evidence="7">2.3.1.225</ecNumber>
    </recommendedName>
</protein>
<gene>
    <name evidence="9" type="ORF">ECRASSUSDP1_LOCUS20999</name>
</gene>
<evidence type="ECO:0000256" key="5">
    <source>
        <dbReference type="ARBA" id="ARBA00023136"/>
    </source>
</evidence>
<proteinExistence type="inferred from homology"/>
<dbReference type="GO" id="GO:0019706">
    <property type="term" value="F:protein-cysteine S-palmitoyltransferase activity"/>
    <property type="evidence" value="ECO:0007669"/>
    <property type="project" value="UniProtKB-EC"/>
</dbReference>
<comment type="catalytic activity">
    <reaction evidence="7">
        <text>L-cysteinyl-[protein] + hexadecanoyl-CoA = S-hexadecanoyl-L-cysteinyl-[protein] + CoA</text>
        <dbReference type="Rhea" id="RHEA:36683"/>
        <dbReference type="Rhea" id="RHEA-COMP:10131"/>
        <dbReference type="Rhea" id="RHEA-COMP:11032"/>
        <dbReference type="ChEBI" id="CHEBI:29950"/>
        <dbReference type="ChEBI" id="CHEBI:57287"/>
        <dbReference type="ChEBI" id="CHEBI:57379"/>
        <dbReference type="ChEBI" id="CHEBI:74151"/>
        <dbReference type="EC" id="2.3.1.225"/>
    </reaction>
</comment>
<comment type="domain">
    <text evidence="7">The DHHC domain is required for palmitoyltransferase activity.</text>
</comment>
<keyword evidence="5 7" id="KW-0472">Membrane</keyword>
<feature type="transmembrane region" description="Helical" evidence="7">
    <location>
        <begin position="86"/>
        <end position="107"/>
    </location>
</feature>
<keyword evidence="2 7" id="KW-0808">Transferase</keyword>
<dbReference type="AlphaFoldDB" id="A0AAD1XV76"/>
<dbReference type="PROSITE" id="PS50216">
    <property type="entry name" value="DHHC"/>
    <property type="match status" value="1"/>
</dbReference>
<name>A0AAD1XV76_EUPCR</name>
<feature type="transmembrane region" description="Helical" evidence="7">
    <location>
        <begin position="201"/>
        <end position="225"/>
    </location>
</feature>
<keyword evidence="6 7" id="KW-0012">Acyltransferase</keyword>
<dbReference type="GO" id="GO:0016020">
    <property type="term" value="C:membrane"/>
    <property type="evidence" value="ECO:0007669"/>
    <property type="project" value="UniProtKB-SubCell"/>
</dbReference>
<keyword evidence="10" id="KW-1185">Reference proteome</keyword>